<dbReference type="RefSeq" id="WP_186881026.1">
    <property type="nucleotide sequence ID" value="NZ_JACOGG010000007.1"/>
</dbReference>
<proteinExistence type="predicted"/>
<dbReference type="AlphaFoldDB" id="A0A923I0A0"/>
<dbReference type="PANTHER" id="PTHR42146:SF1">
    <property type="entry name" value="OLIGORIBONUCLEASE NRNB"/>
    <property type="match status" value="1"/>
</dbReference>
<sequence length="334" mass="37656">MSTVIPHNVTCFDVFNGDADGICALHQLRLAFPREATEITGVKRDVALLNRIDAKAGDRITVLDISLDTNVESLRKHLMAGAEVEYFDHHAANQRFAHPNLQLYWNDARDVCTSLLVNEYLDGRYVMWAIVAAFGDNLLDTANGLAMQHGLSREDRAALMELGRLLNYNAYGDTTEDLHVHPQMLYREVHKYVNPFDFIQNSSHFLALQYAFAEETIFLSELQPVASRGLSEIYLLPNVPWARRLSGLLANRLLEERREYSFAVLTPRQQGGFVVSVRSAHPEALPADRLCSQFASGGGRRVAAGINVLEADQQDVFYQRFFDFFESAQAGQQF</sequence>
<evidence type="ECO:0000313" key="1">
    <source>
        <dbReference type="EMBL" id="MBC3935453.1"/>
    </source>
</evidence>
<organism evidence="1 2">
    <name type="scientific">Undibacterium rugosum</name>
    <dbReference type="NCBI Taxonomy" id="2762291"/>
    <lineage>
        <taxon>Bacteria</taxon>
        <taxon>Pseudomonadati</taxon>
        <taxon>Pseudomonadota</taxon>
        <taxon>Betaproteobacteria</taxon>
        <taxon>Burkholderiales</taxon>
        <taxon>Oxalobacteraceae</taxon>
        <taxon>Undibacterium</taxon>
    </lineage>
</organism>
<dbReference type="PANTHER" id="PTHR42146">
    <property type="entry name" value="3',5'-CYCLIC-NUCLEOTIDE PHOSPHODIESTERASE"/>
    <property type="match status" value="1"/>
</dbReference>
<gene>
    <name evidence="1" type="ORF">H8K47_08775</name>
</gene>
<dbReference type="Proteomes" id="UP000612361">
    <property type="component" value="Unassembled WGS sequence"/>
</dbReference>
<dbReference type="InterPro" id="IPR038763">
    <property type="entry name" value="DHH_sf"/>
</dbReference>
<accession>A0A923I0A0</accession>
<comment type="caution">
    <text evidence="1">The sequence shown here is derived from an EMBL/GenBank/DDBJ whole genome shotgun (WGS) entry which is preliminary data.</text>
</comment>
<dbReference type="EMBL" id="JACOGG010000007">
    <property type="protein sequence ID" value="MBC3935453.1"/>
    <property type="molecule type" value="Genomic_DNA"/>
</dbReference>
<keyword evidence="2" id="KW-1185">Reference proteome</keyword>
<evidence type="ECO:0000313" key="2">
    <source>
        <dbReference type="Proteomes" id="UP000612361"/>
    </source>
</evidence>
<dbReference type="SUPFAM" id="SSF64182">
    <property type="entry name" value="DHH phosphoesterases"/>
    <property type="match status" value="1"/>
</dbReference>
<name>A0A923I0A0_9BURK</name>
<reference evidence="1" key="1">
    <citation type="submission" date="2020-08" db="EMBL/GenBank/DDBJ databases">
        <title>Novel species isolated from subtropical streams in China.</title>
        <authorList>
            <person name="Lu H."/>
        </authorList>
    </citation>
    <scope>NUCLEOTIDE SEQUENCE</scope>
    <source>
        <strain evidence="1">CY7W</strain>
    </source>
</reference>
<dbReference type="InterPro" id="IPR052968">
    <property type="entry name" value="Nucleotide_metab_enz"/>
</dbReference>
<protein>
    <submittedName>
        <fullName evidence="1">Acetyltransferase</fullName>
    </submittedName>
</protein>